<dbReference type="EMBL" id="QXFT01000119">
    <property type="protein sequence ID" value="KAE9354313.1"/>
    <property type="molecule type" value="Genomic_DNA"/>
</dbReference>
<comment type="caution">
    <text evidence="1">The sequence shown here is derived from an EMBL/GenBank/DDBJ whole genome shotgun (WGS) entry which is preliminary data.</text>
</comment>
<dbReference type="AlphaFoldDB" id="A0A6A4FQ46"/>
<proteinExistence type="predicted"/>
<evidence type="ECO:0000313" key="2">
    <source>
        <dbReference type="Proteomes" id="UP000434957"/>
    </source>
</evidence>
<evidence type="ECO:0000313" key="1">
    <source>
        <dbReference type="EMBL" id="KAE9354313.1"/>
    </source>
</evidence>
<keyword evidence="2" id="KW-1185">Reference proteome</keyword>
<organism evidence="1 2">
    <name type="scientific">Phytophthora rubi</name>
    <dbReference type="NCBI Taxonomy" id="129364"/>
    <lineage>
        <taxon>Eukaryota</taxon>
        <taxon>Sar</taxon>
        <taxon>Stramenopiles</taxon>
        <taxon>Oomycota</taxon>
        <taxon>Peronosporomycetes</taxon>
        <taxon>Peronosporales</taxon>
        <taxon>Peronosporaceae</taxon>
        <taxon>Phytophthora</taxon>
    </lineage>
</organism>
<reference evidence="1 2" key="1">
    <citation type="submission" date="2018-08" db="EMBL/GenBank/DDBJ databases">
        <title>Genomic investigation of the strawberry pathogen Phytophthora fragariae indicates pathogenicity is determined by transcriptional variation in three key races.</title>
        <authorList>
            <person name="Adams T.M."/>
            <person name="Armitage A.D."/>
            <person name="Sobczyk M.K."/>
            <person name="Bates H.J."/>
            <person name="Dunwell J.M."/>
            <person name="Nellist C.F."/>
            <person name="Harrison R.J."/>
        </authorList>
    </citation>
    <scope>NUCLEOTIDE SEQUENCE [LARGE SCALE GENOMIC DNA]</scope>
    <source>
        <strain evidence="1 2">SCRP333</strain>
    </source>
</reference>
<gene>
    <name evidence="1" type="ORF">PR003_g3427</name>
</gene>
<sequence length="402" mass="43392">MEKLDVRECVLLSTAGIQPILVTNLGTNKLAPRYIGPYKVLGDAYTLQLPPVLRLLSTSVGCGDTIPRLFPATTLPLTSVSALAPLRRLALRHSATQLLVLMLQHVKTVGEAVETLRNLSVLPAIALCLSAMVIRLLSTVGVMFGILWRPSCSTMTLVLPRGWVAVFVTATAQYHRIVNTFGVQGKPRAGFGSSRRRAASSFTQRGFGTTHCSPLRLGERRLLGDLSPLCFAGSRQAVAATASTPHAKMNEAATTISFPRRLADATCQLADRQLRVRILTRLKLLDECSRALRVSALNEGSSRAIQSPHAHDTVAGLLLVALQRSNSEIILVSPRESSKALQSRSAHLSSVSSYVLRSPGAVFPASMLPSSSAPLRFESERPQVQTAFPASFYILDMSMSQA</sequence>
<accession>A0A6A4FQ46</accession>
<protein>
    <submittedName>
        <fullName evidence="1">Uncharacterized protein</fullName>
    </submittedName>
</protein>
<dbReference type="Proteomes" id="UP000434957">
    <property type="component" value="Unassembled WGS sequence"/>
</dbReference>
<name>A0A6A4FQ46_9STRA</name>